<dbReference type="InterPro" id="IPR045863">
    <property type="entry name" value="CorA_TM1_TM2"/>
</dbReference>
<gene>
    <name evidence="8" type="ORF">SAMEA4029009_CIC11G00000000262</name>
    <name evidence="7" type="ORF">SAMEA4029010_CIC11G00000004581</name>
</gene>
<dbReference type="InterPro" id="IPR044089">
    <property type="entry name" value="Alr1-like"/>
</dbReference>
<dbReference type="EMBL" id="LT635756">
    <property type="protein sequence ID" value="SGZ46623.1"/>
    <property type="molecule type" value="Genomic_DNA"/>
</dbReference>
<reference evidence="9 10" key="1">
    <citation type="submission" date="2016-10" db="EMBL/GenBank/DDBJ databases">
        <authorList>
            <person name="de Groot N.N."/>
        </authorList>
    </citation>
    <scope>NUCLEOTIDE SEQUENCE [LARGE SCALE GENOMIC DNA]</scope>
    <source>
        <strain evidence="7 10">CBS 141442</strain>
        <strain evidence="8 9">PYCC 4715</strain>
    </source>
</reference>
<dbReference type="AlphaFoldDB" id="A0A1L0BAM4"/>
<dbReference type="GO" id="GO:0000329">
    <property type="term" value="C:fungal-type vacuole membrane"/>
    <property type="evidence" value="ECO:0007669"/>
    <property type="project" value="TreeGrafter"/>
</dbReference>
<dbReference type="Gene3D" id="1.20.58.340">
    <property type="entry name" value="Magnesium transport protein CorA, transmembrane region"/>
    <property type="match status" value="2"/>
</dbReference>
<comment type="similarity">
    <text evidence="2">Belongs to the CorA metal ion transporter (MIT) (TC 1.A.35) family.</text>
</comment>
<dbReference type="Proteomes" id="UP000182259">
    <property type="component" value="Chromosome I"/>
</dbReference>
<dbReference type="GO" id="GO:0015095">
    <property type="term" value="F:magnesium ion transmembrane transporter activity"/>
    <property type="evidence" value="ECO:0007669"/>
    <property type="project" value="InterPro"/>
</dbReference>
<dbReference type="PANTHER" id="PTHR21535:SF51">
    <property type="entry name" value="MANGANESE RESISTANCE PROTEIN MNR2"/>
    <property type="match status" value="1"/>
</dbReference>
<dbReference type="SUPFAM" id="SSF143865">
    <property type="entry name" value="CorA soluble domain-like"/>
    <property type="match status" value="1"/>
</dbReference>
<evidence type="ECO:0000256" key="4">
    <source>
        <dbReference type="ARBA" id="ARBA00022989"/>
    </source>
</evidence>
<evidence type="ECO:0000313" key="8">
    <source>
        <dbReference type="EMBL" id="SGZ50408.1"/>
    </source>
</evidence>
<comment type="subcellular location">
    <subcellularLocation>
        <location evidence="1">Membrane</location>
        <topology evidence="1">Multi-pass membrane protein</topology>
    </subcellularLocation>
</comment>
<accession>A0A1L0BAM4</accession>
<evidence type="ECO:0000256" key="1">
    <source>
        <dbReference type="ARBA" id="ARBA00004141"/>
    </source>
</evidence>
<evidence type="ECO:0000256" key="6">
    <source>
        <dbReference type="SAM" id="Phobius"/>
    </source>
</evidence>
<sequence length="253" mass="29096">MYMIIFKHGVLTFHFSATPHPINVRRRARMLKDHLTVSTDWICYALIDDITDSFAPMIDSIEAEVYLIEDEIMKMHSVAWKRKGDMLRRIGECRKRVMSVMRLLGSKADVIKGFSKRFNENETISHDSPSHNTRLALRQEILMYLGDIQDHIVTMVQSLNHYEKLLARSHSNYLAQINIDMTKVNNDMNDVLGKITILGTIVLPINVVTGLWGMNCIVPGQDHEGLVWFYGILLGIFMFSFISYIYAKKVTGL</sequence>
<dbReference type="Pfam" id="PF01544">
    <property type="entry name" value="CorA"/>
    <property type="match status" value="1"/>
</dbReference>
<dbReference type="SUPFAM" id="SSF144083">
    <property type="entry name" value="Magnesium transport protein CorA, transmembrane region"/>
    <property type="match status" value="1"/>
</dbReference>
<dbReference type="GO" id="GO:0010961">
    <property type="term" value="P:intracellular magnesium ion homeostasis"/>
    <property type="evidence" value="ECO:0007669"/>
    <property type="project" value="TreeGrafter"/>
</dbReference>
<evidence type="ECO:0000256" key="2">
    <source>
        <dbReference type="ARBA" id="ARBA00009765"/>
    </source>
</evidence>
<feature type="transmembrane region" description="Helical" evidence="6">
    <location>
        <begin position="226"/>
        <end position="247"/>
    </location>
</feature>
<dbReference type="FunFam" id="1.20.58.340:FF:000008">
    <property type="entry name" value="CorA family metal ion transporter"/>
    <property type="match status" value="1"/>
</dbReference>
<dbReference type="InterPro" id="IPR002523">
    <property type="entry name" value="MgTranspt_CorA/ZnTranspt_ZntB"/>
</dbReference>
<dbReference type="OrthoDB" id="4095000at2759"/>
<evidence type="ECO:0000313" key="7">
    <source>
        <dbReference type="EMBL" id="SGZ46623.1"/>
    </source>
</evidence>
<evidence type="ECO:0000313" key="9">
    <source>
        <dbReference type="Proteomes" id="UP000182259"/>
    </source>
</evidence>
<dbReference type="EMBL" id="LT635764">
    <property type="protein sequence ID" value="SGZ50408.1"/>
    <property type="molecule type" value="Genomic_DNA"/>
</dbReference>
<keyword evidence="4 6" id="KW-1133">Transmembrane helix</keyword>
<protein>
    <submittedName>
        <fullName evidence="8">CIC11C00000000262</fullName>
    </submittedName>
    <submittedName>
        <fullName evidence="7">CIC11C00000004581</fullName>
    </submittedName>
</protein>
<dbReference type="STRING" id="45354.A0A1L0BAM4"/>
<dbReference type="CDD" id="cd12829">
    <property type="entry name" value="Alr1p-like"/>
    <property type="match status" value="1"/>
</dbReference>
<organism evidence="7 10">
    <name type="scientific">Sungouiella intermedia</name>
    <dbReference type="NCBI Taxonomy" id="45354"/>
    <lineage>
        <taxon>Eukaryota</taxon>
        <taxon>Fungi</taxon>
        <taxon>Dikarya</taxon>
        <taxon>Ascomycota</taxon>
        <taxon>Saccharomycotina</taxon>
        <taxon>Pichiomycetes</taxon>
        <taxon>Metschnikowiaceae</taxon>
        <taxon>Sungouiella</taxon>
    </lineage>
</organism>
<dbReference type="PANTHER" id="PTHR21535">
    <property type="entry name" value="MAGNESIUM AND COBALT TRANSPORT PROTEIN/MITOCHONDRIAL IMPORT INNER MEMBRANE TRANSLOCASE SUBUNIT TIM8"/>
    <property type="match status" value="1"/>
</dbReference>
<keyword evidence="10" id="KW-1185">Reference proteome</keyword>
<name>A0A1L0BAM4_9ASCO</name>
<dbReference type="Proteomes" id="UP000182334">
    <property type="component" value="Chromosome I"/>
</dbReference>
<proteinExistence type="inferred from homology"/>
<evidence type="ECO:0000256" key="3">
    <source>
        <dbReference type="ARBA" id="ARBA00022692"/>
    </source>
</evidence>
<keyword evidence="5 6" id="KW-0472">Membrane</keyword>
<keyword evidence="3 6" id="KW-0812">Transmembrane</keyword>
<evidence type="ECO:0000313" key="10">
    <source>
        <dbReference type="Proteomes" id="UP000182334"/>
    </source>
</evidence>
<evidence type="ECO:0000256" key="5">
    <source>
        <dbReference type="ARBA" id="ARBA00023136"/>
    </source>
</evidence>
<feature type="transmembrane region" description="Helical" evidence="6">
    <location>
        <begin position="191"/>
        <end position="214"/>
    </location>
</feature>
<dbReference type="InterPro" id="IPR045861">
    <property type="entry name" value="CorA_cytoplasmic_dom"/>
</dbReference>